<reference evidence="1 2" key="3">
    <citation type="journal article" date="2022" name="Microbiol. Spectr.">
        <title>Folding features and dynamics of 3D genome architecture in plant fungal pathogens.</title>
        <authorList>
            <person name="Xia C."/>
        </authorList>
    </citation>
    <scope>NUCLEOTIDE SEQUENCE [LARGE SCALE GENOMIC DNA]</scope>
    <source>
        <strain evidence="1 2">93-210</strain>
    </source>
</reference>
<name>A0ACC0EJB4_9BASI</name>
<keyword evidence="2" id="KW-1185">Reference proteome</keyword>
<gene>
    <name evidence="1" type="ORF">MJO28_006455</name>
</gene>
<reference evidence="2" key="2">
    <citation type="journal article" date="2018" name="Mol. Plant Microbe Interact.">
        <title>Genome sequence resources for the wheat stripe rust pathogen (Puccinia striiformis f. sp. tritici) and the barley stripe rust pathogen (Puccinia striiformis f. sp. hordei).</title>
        <authorList>
            <person name="Xia C."/>
            <person name="Wang M."/>
            <person name="Yin C."/>
            <person name="Cornejo O.E."/>
            <person name="Hulbert S.H."/>
            <person name="Chen X."/>
        </authorList>
    </citation>
    <scope>NUCLEOTIDE SEQUENCE [LARGE SCALE GENOMIC DNA]</scope>
    <source>
        <strain evidence="2">93-210</strain>
    </source>
</reference>
<organism evidence="1 2">
    <name type="scientific">Puccinia striiformis f. sp. tritici</name>
    <dbReference type="NCBI Taxonomy" id="168172"/>
    <lineage>
        <taxon>Eukaryota</taxon>
        <taxon>Fungi</taxon>
        <taxon>Dikarya</taxon>
        <taxon>Basidiomycota</taxon>
        <taxon>Pucciniomycotina</taxon>
        <taxon>Pucciniomycetes</taxon>
        <taxon>Pucciniales</taxon>
        <taxon>Pucciniaceae</taxon>
        <taxon>Puccinia</taxon>
    </lineage>
</organism>
<proteinExistence type="predicted"/>
<comment type="caution">
    <text evidence="1">The sequence shown here is derived from an EMBL/GenBank/DDBJ whole genome shotgun (WGS) entry which is preliminary data.</text>
</comment>
<evidence type="ECO:0000313" key="2">
    <source>
        <dbReference type="Proteomes" id="UP001060170"/>
    </source>
</evidence>
<dbReference type="EMBL" id="CM045870">
    <property type="protein sequence ID" value="KAI7953908.1"/>
    <property type="molecule type" value="Genomic_DNA"/>
</dbReference>
<reference evidence="2" key="1">
    <citation type="journal article" date="2018" name="BMC Genomics">
        <title>Genomic insights into host adaptation between the wheat stripe rust pathogen (Puccinia striiformis f. sp. tritici) and the barley stripe rust pathogen (Puccinia striiformis f. sp. hordei).</title>
        <authorList>
            <person name="Xia C."/>
            <person name="Wang M."/>
            <person name="Yin C."/>
            <person name="Cornejo O.E."/>
            <person name="Hulbert S.H."/>
            <person name="Chen X."/>
        </authorList>
    </citation>
    <scope>NUCLEOTIDE SEQUENCE [LARGE SCALE GENOMIC DNA]</scope>
    <source>
        <strain evidence="2">93-210</strain>
    </source>
</reference>
<dbReference type="Proteomes" id="UP001060170">
    <property type="component" value="Chromosome 6"/>
</dbReference>
<evidence type="ECO:0000313" key="1">
    <source>
        <dbReference type="EMBL" id="KAI7953908.1"/>
    </source>
</evidence>
<accession>A0ACC0EJB4</accession>
<protein>
    <submittedName>
        <fullName evidence="1">Uncharacterized protein</fullName>
    </submittedName>
</protein>
<sequence length="678" mass="74891">MSEKHRFVGGSDRGFFSEEARRETILIRHSFLDYARVRGIAAYGIPVRCSALSVSQRDSKSAQAHLKRQQNDQALEYKRHDRFMMSFVDPLLFHRWYIFVIIDGSTFKEPHKRAHVSGDSAQRNQNQSTTTTTMASEREKMLSGEPYLASDVELVKARLRARVLMQKYNSFPWPSGEGDNPDYLGPDDRRSVIAQLFNLQIDDIKHNPIEIEPPFFCDYGTNIHFKGPFYCNFNCQVLDCATVTFGSRVVCGPSVQIYAATHSTDVSERQKGLERAYPITIGDDVWIGGGAILIGPCTVGNGTTIAAGAVVTGDVPANVVIGGIPGRIIKSLNSSKTDQASTNDAKVGSTKAAISNGSNQMNHSKSIPKSPGPKNITGAEDDQASVHSEEPSDPLTECFLANIPSGLTDTSLNDALSVFGEVRSLTMDRSRRLGFVRFSSAQAAEDAVEAGRGPDGLVVMMDEETNEKMVVGIERRRMSDTNRTFNPDLITSTRCLIRRLPNTIDFEELKRTIEEHAGALIEWTIQDFTSPDPTKPSVDKFISLEFERLCGAREAVRLSQNVNGELGGIDVPGTEGIKARIEARKQFSPQSGYRSNYRGHHQPFPHNSGYHHSYSNHQQPHHRSNRGSYGGYNSRGGSPNHHYAPGGGGSYHTNKPFNGSFTKYKPRRSIPGGVNESE</sequence>